<dbReference type="NCBIfam" id="NF033516">
    <property type="entry name" value="transpos_IS3"/>
    <property type="match status" value="1"/>
</dbReference>
<reference evidence="3 4" key="1">
    <citation type="journal article" date="2006" name="Int. J. Syst. Evol. Microbiol.">
        <title>Dyella yeojuensis sp. nov., isolated from greenhouse soil in Korea.</title>
        <authorList>
            <person name="Kim B.Y."/>
            <person name="Weon H.Y."/>
            <person name="Lee K.H."/>
            <person name="Seok S.J."/>
            <person name="Kwon S.W."/>
            <person name="Go S.J."/>
            <person name="Stackebrandt E."/>
        </authorList>
    </citation>
    <scope>NUCLEOTIDE SEQUENCE [LARGE SCALE GENOMIC DNA]</scope>
    <source>
        <strain evidence="3 4">DSM 17673</strain>
    </source>
</reference>
<name>A0A7X5QXM9_9GAMM</name>
<dbReference type="PROSITE" id="PS50994">
    <property type="entry name" value="INTEGRASE"/>
    <property type="match status" value="1"/>
</dbReference>
<organism evidence="3 4">
    <name type="scientific">Luteibacter yeojuensis</name>
    <dbReference type="NCBI Taxonomy" id="345309"/>
    <lineage>
        <taxon>Bacteria</taxon>
        <taxon>Pseudomonadati</taxon>
        <taxon>Pseudomonadota</taxon>
        <taxon>Gammaproteobacteria</taxon>
        <taxon>Lysobacterales</taxon>
        <taxon>Rhodanobacteraceae</taxon>
        <taxon>Luteibacter</taxon>
    </lineage>
</organism>
<dbReference type="GO" id="GO:0003676">
    <property type="term" value="F:nucleic acid binding"/>
    <property type="evidence" value="ECO:0007669"/>
    <property type="project" value="InterPro"/>
</dbReference>
<evidence type="ECO:0000256" key="1">
    <source>
        <dbReference type="SAM" id="MobiDB-lite"/>
    </source>
</evidence>
<gene>
    <name evidence="3" type="ORF">HBF32_17285</name>
</gene>
<evidence type="ECO:0000313" key="3">
    <source>
        <dbReference type="EMBL" id="NID17235.1"/>
    </source>
</evidence>
<dbReference type="SUPFAM" id="SSF53098">
    <property type="entry name" value="Ribonuclease H-like"/>
    <property type="match status" value="1"/>
</dbReference>
<dbReference type="Pfam" id="PF00665">
    <property type="entry name" value="rve"/>
    <property type="match status" value="1"/>
</dbReference>
<dbReference type="AlphaFoldDB" id="A0A7X5QXM9"/>
<dbReference type="GO" id="GO:0015074">
    <property type="term" value="P:DNA integration"/>
    <property type="evidence" value="ECO:0007669"/>
    <property type="project" value="InterPro"/>
</dbReference>
<dbReference type="EMBL" id="JAAQTL010000002">
    <property type="protein sequence ID" value="NID17235.1"/>
    <property type="molecule type" value="Genomic_DNA"/>
</dbReference>
<evidence type="ECO:0000313" key="4">
    <source>
        <dbReference type="Proteomes" id="UP000518878"/>
    </source>
</evidence>
<dbReference type="InterPro" id="IPR001584">
    <property type="entry name" value="Integrase_cat-core"/>
</dbReference>
<dbReference type="InterPro" id="IPR048020">
    <property type="entry name" value="Transpos_IS3"/>
</dbReference>
<comment type="caution">
    <text evidence="3">The sequence shown here is derived from an EMBL/GenBank/DDBJ whole genome shotgun (WGS) entry which is preliminary data.</text>
</comment>
<dbReference type="PANTHER" id="PTHR47515:SF1">
    <property type="entry name" value="BLR2054 PROTEIN"/>
    <property type="match status" value="1"/>
</dbReference>
<feature type="compositionally biased region" description="Basic residues" evidence="1">
    <location>
        <begin position="55"/>
        <end position="65"/>
    </location>
</feature>
<feature type="region of interest" description="Disordered" evidence="1">
    <location>
        <begin position="33"/>
        <end position="65"/>
    </location>
</feature>
<accession>A0A7X5QXM9</accession>
<dbReference type="InterPro" id="IPR036397">
    <property type="entry name" value="RNaseH_sf"/>
</dbReference>
<protein>
    <submittedName>
        <fullName evidence="3">IS3 family transposase</fullName>
    </submittedName>
</protein>
<sequence>MPQDGYLRGDVLRLAEKIRRSGAFGAEAIALAGRRESQAQTTGGRSEPGQGHAPRGGHKKTLRPAQRRAWVGQLQERFGASERRALRIMSMSRSSYSYQAKSRDNSAIRQRMREITQTRIHYGCERVFIMLRREGWRDNHKRVHRLYKLEGLSLRLCRPRRSRSARRRQPIRLATAANTLWGMDFVSDALFDGRRFRLLTVSDHFTHECLDIVVDQSLRGEHVAEAMTRLVAQRGKPAAIKVDNGSEFAGKVMDRWAYENGVELDFSRRGTPTDNAVVESFNGRLRQECLNEHWFLSLADARSKT</sequence>
<dbReference type="Proteomes" id="UP000518878">
    <property type="component" value="Unassembled WGS sequence"/>
</dbReference>
<evidence type="ECO:0000259" key="2">
    <source>
        <dbReference type="PROSITE" id="PS50994"/>
    </source>
</evidence>
<feature type="domain" description="Integrase catalytic" evidence="2">
    <location>
        <begin position="166"/>
        <end position="305"/>
    </location>
</feature>
<dbReference type="InterPro" id="IPR012337">
    <property type="entry name" value="RNaseH-like_sf"/>
</dbReference>
<dbReference type="Gene3D" id="3.30.420.10">
    <property type="entry name" value="Ribonuclease H-like superfamily/Ribonuclease H"/>
    <property type="match status" value="1"/>
</dbReference>
<proteinExistence type="predicted"/>
<keyword evidence="4" id="KW-1185">Reference proteome</keyword>
<dbReference type="PANTHER" id="PTHR47515">
    <property type="entry name" value="LOW CALCIUM RESPONSE LOCUS PROTEIN T"/>
    <property type="match status" value="1"/>
</dbReference>